<dbReference type="InterPro" id="IPR008974">
    <property type="entry name" value="TRAF-like"/>
</dbReference>
<feature type="domain" description="MATH" evidence="2">
    <location>
        <begin position="6"/>
        <end position="140"/>
    </location>
</feature>
<keyword evidence="3" id="KW-1185">Reference proteome</keyword>
<dbReference type="RefSeq" id="XP_010447490.1">
    <property type="nucleotide sequence ID" value="XM_010449188.2"/>
</dbReference>
<reference evidence="3" key="2">
    <citation type="journal article" date="2014" name="Nat. Commun.">
        <title>The emerging biofuel crop Camelina sativa retains a highly undifferentiated hexaploid genome structure.</title>
        <authorList>
            <person name="Kagale S."/>
            <person name="Koh C."/>
            <person name="Nixon J."/>
            <person name="Bollina V."/>
            <person name="Clarke W.E."/>
            <person name="Tuteja R."/>
            <person name="Spillane C."/>
            <person name="Robinson S.J."/>
            <person name="Links M.G."/>
            <person name="Clarke C."/>
            <person name="Higgins E.E."/>
            <person name="Huebert T."/>
            <person name="Sharpe A.G."/>
            <person name="Parkin I.A."/>
        </authorList>
    </citation>
    <scope>NUCLEOTIDE SEQUENCE [LARGE SCALE GENOMIC DNA]</scope>
    <source>
        <strain evidence="3">r\DH55</strain>
    </source>
</reference>
<dbReference type="PANTHER" id="PTHR46236:SF35">
    <property type="entry name" value="MATH DOMAIN-CONTAINING PROTEIN"/>
    <property type="match status" value="1"/>
</dbReference>
<dbReference type="SMART" id="SM00061">
    <property type="entry name" value="MATH"/>
    <property type="match status" value="1"/>
</dbReference>
<dbReference type="GeneID" id="104730142"/>
<dbReference type="InterPro" id="IPR050804">
    <property type="entry name" value="MCC"/>
</dbReference>
<evidence type="ECO:0000313" key="4">
    <source>
        <dbReference type="RefSeq" id="XP_010447490.1"/>
    </source>
</evidence>
<dbReference type="InterPro" id="IPR002083">
    <property type="entry name" value="MATH/TRAF_dom"/>
</dbReference>
<proteinExistence type="predicted"/>
<reference evidence="4 5" key="3">
    <citation type="submission" date="2025-05" db="UniProtKB">
        <authorList>
            <consortium name="RefSeq"/>
        </authorList>
    </citation>
    <scope>IDENTIFICATION</scope>
    <source>
        <tissue evidence="4 5">Leaf</tissue>
    </source>
</reference>
<reference evidence="3" key="1">
    <citation type="journal article" date="1997" name="Nucleic Acids Res.">
        <title>tRNAscan-SE: a program for improved detection of transfer RNA genes in genomic sequence.</title>
        <authorList>
            <person name="Lowe T.M."/>
            <person name="Eddy S.R."/>
        </authorList>
    </citation>
    <scope>NUCLEOTIDE SEQUENCE [LARGE SCALE GENOMIC DNA]</scope>
    <source>
        <strain evidence="3">r\DH55</strain>
    </source>
</reference>
<evidence type="ECO:0000256" key="1">
    <source>
        <dbReference type="ARBA" id="ARBA00023054"/>
    </source>
</evidence>
<keyword evidence="1" id="KW-0175">Coiled coil</keyword>
<dbReference type="PANTHER" id="PTHR46236">
    <property type="entry name" value="TRAF-LIKE SUPERFAMILY PROTEIN"/>
    <property type="match status" value="1"/>
</dbReference>
<dbReference type="Proteomes" id="UP000694864">
    <property type="component" value="Chromosome 12"/>
</dbReference>
<name>A0ABM0UWX6_CAMSA</name>
<accession>A0ABM0UWX6</accession>
<dbReference type="GeneID" id="104730095"/>
<dbReference type="Gene3D" id="2.60.210.10">
    <property type="entry name" value="Apoptosis, Tumor Necrosis Factor Receptor Associated Protein 2, Chain A"/>
    <property type="match status" value="1"/>
</dbReference>
<protein>
    <submittedName>
        <fullName evidence="4 5">Protein RESTRICTED TEV MOVEMENT 3-like</fullName>
    </submittedName>
</protein>
<evidence type="ECO:0000313" key="5">
    <source>
        <dbReference type="RefSeq" id="XP_010447550.1"/>
    </source>
</evidence>
<dbReference type="CDD" id="cd00121">
    <property type="entry name" value="MATH"/>
    <property type="match status" value="1"/>
</dbReference>
<evidence type="ECO:0000313" key="3">
    <source>
        <dbReference type="Proteomes" id="UP000694864"/>
    </source>
</evidence>
<dbReference type="Pfam" id="PF22486">
    <property type="entry name" value="MATH_2"/>
    <property type="match status" value="1"/>
</dbReference>
<organism evidence="3 5">
    <name type="scientific">Camelina sativa</name>
    <name type="common">False flax</name>
    <name type="synonym">Myagrum sativum</name>
    <dbReference type="NCBI Taxonomy" id="90675"/>
    <lineage>
        <taxon>Eukaryota</taxon>
        <taxon>Viridiplantae</taxon>
        <taxon>Streptophyta</taxon>
        <taxon>Embryophyta</taxon>
        <taxon>Tracheophyta</taxon>
        <taxon>Spermatophyta</taxon>
        <taxon>Magnoliopsida</taxon>
        <taxon>eudicotyledons</taxon>
        <taxon>Gunneridae</taxon>
        <taxon>Pentapetalae</taxon>
        <taxon>rosids</taxon>
        <taxon>malvids</taxon>
        <taxon>Brassicales</taxon>
        <taxon>Brassicaceae</taxon>
        <taxon>Camelineae</taxon>
        <taxon>Camelina</taxon>
    </lineage>
</organism>
<gene>
    <name evidence="5" type="primary">LOC104730142</name>
    <name evidence="4" type="synonym">LOC104730095</name>
</gene>
<dbReference type="SUPFAM" id="SSF49599">
    <property type="entry name" value="TRAF domain-like"/>
    <property type="match status" value="1"/>
</dbReference>
<sequence>MGEQVDKKFTWVIKNVYSLQSENIYSDIFVIGGCRWRLVAAYSKGIIFNDALSLYLTVADVESLPSGWSRHAEFSFTVVNQSSEEHSQLQDVFRDFTETEGWFDDKTPVCGFASSFPLGKLDAKYGGFILNYQVKVVAEVKVLEAIGKSIEDTTTTTTPPPVEEEAFTSVYGFPVTPSEVELVTRMFENHPDVASKWRLEYIPNTKRGHMYSIIDLIETLEKPLQDISMSYLATARYSMVFHKSAGLQLDWVEKKLNEVIEKKKEKEGLGQVDTTTVFLKYARPPLDWVEKKLNEFNAEKKMEKEELGQVDI</sequence>
<dbReference type="RefSeq" id="XP_010447550.1">
    <property type="nucleotide sequence ID" value="XM_010449248.2"/>
</dbReference>
<dbReference type="PROSITE" id="PS50144">
    <property type="entry name" value="MATH"/>
    <property type="match status" value="1"/>
</dbReference>
<evidence type="ECO:0000259" key="2">
    <source>
        <dbReference type="PROSITE" id="PS50144"/>
    </source>
</evidence>